<dbReference type="PANTHER" id="PTHR24243">
    <property type="entry name" value="G-PROTEIN COUPLED RECEPTOR"/>
    <property type="match status" value="1"/>
</dbReference>
<reference evidence="11" key="1">
    <citation type="submission" date="2021-02" db="EMBL/GenBank/DDBJ databases">
        <authorList>
            <person name="Nowell W R."/>
        </authorList>
    </citation>
    <scope>NUCLEOTIDE SEQUENCE</scope>
</reference>
<evidence type="ECO:0000313" key="11">
    <source>
        <dbReference type="EMBL" id="CAF1349134.1"/>
    </source>
</evidence>
<accession>A0A815H4I0</accession>
<evidence type="ECO:0000256" key="4">
    <source>
        <dbReference type="ARBA" id="ARBA00023040"/>
    </source>
</evidence>
<feature type="domain" description="G-protein coupled receptors family 1 profile" evidence="9">
    <location>
        <begin position="31"/>
        <end position="289"/>
    </location>
</feature>
<gene>
    <name evidence="11" type="ORF">JXQ802_LOCUS31993</name>
    <name evidence="10" type="ORF">PYM288_LOCUS5876</name>
</gene>
<feature type="transmembrane region" description="Helical" evidence="8">
    <location>
        <begin position="16"/>
        <end position="40"/>
    </location>
</feature>
<dbReference type="Gene3D" id="1.20.1070.10">
    <property type="entry name" value="Rhodopsin 7-helix transmembrane proteins"/>
    <property type="match status" value="1"/>
</dbReference>
<name>A0A815H4I0_9BILA</name>
<evidence type="ECO:0000256" key="3">
    <source>
        <dbReference type="ARBA" id="ARBA00022989"/>
    </source>
</evidence>
<feature type="transmembrane region" description="Helical" evidence="8">
    <location>
        <begin position="181"/>
        <end position="204"/>
    </location>
</feature>
<evidence type="ECO:0000313" key="12">
    <source>
        <dbReference type="Proteomes" id="UP000663870"/>
    </source>
</evidence>
<proteinExistence type="predicted"/>
<evidence type="ECO:0000256" key="2">
    <source>
        <dbReference type="ARBA" id="ARBA00022692"/>
    </source>
</evidence>
<organism evidence="11 12">
    <name type="scientific">Rotaria sordida</name>
    <dbReference type="NCBI Taxonomy" id="392033"/>
    <lineage>
        <taxon>Eukaryota</taxon>
        <taxon>Metazoa</taxon>
        <taxon>Spiralia</taxon>
        <taxon>Gnathifera</taxon>
        <taxon>Rotifera</taxon>
        <taxon>Eurotatoria</taxon>
        <taxon>Bdelloidea</taxon>
        <taxon>Philodinida</taxon>
        <taxon>Philodinidae</taxon>
        <taxon>Rotaria</taxon>
    </lineage>
</organism>
<feature type="transmembrane region" description="Helical" evidence="8">
    <location>
        <begin position="235"/>
        <end position="257"/>
    </location>
</feature>
<evidence type="ECO:0000256" key="5">
    <source>
        <dbReference type="ARBA" id="ARBA00023136"/>
    </source>
</evidence>
<dbReference type="Proteomes" id="UP000663854">
    <property type="component" value="Unassembled WGS sequence"/>
</dbReference>
<dbReference type="PROSITE" id="PS50262">
    <property type="entry name" value="G_PROTEIN_RECEP_F1_2"/>
    <property type="match status" value="1"/>
</dbReference>
<dbReference type="AlphaFoldDB" id="A0A815H4I0"/>
<feature type="transmembrane region" description="Helical" evidence="8">
    <location>
        <begin position="52"/>
        <end position="75"/>
    </location>
</feature>
<keyword evidence="5 8" id="KW-0472">Membrane</keyword>
<evidence type="ECO:0000313" key="10">
    <source>
        <dbReference type="EMBL" id="CAF0826822.1"/>
    </source>
</evidence>
<dbReference type="Proteomes" id="UP000663870">
    <property type="component" value="Unassembled WGS sequence"/>
</dbReference>
<dbReference type="InterPro" id="IPR017452">
    <property type="entry name" value="GPCR_Rhodpsn_7TM"/>
</dbReference>
<evidence type="ECO:0000256" key="6">
    <source>
        <dbReference type="ARBA" id="ARBA00023170"/>
    </source>
</evidence>
<keyword evidence="4" id="KW-0297">G-protein coupled receptor</keyword>
<dbReference type="SUPFAM" id="SSF81321">
    <property type="entry name" value="Family A G protein-coupled receptor-like"/>
    <property type="match status" value="1"/>
</dbReference>
<dbReference type="PANTHER" id="PTHR24243:SF230">
    <property type="entry name" value="G-PROTEIN COUPLED RECEPTORS FAMILY 1 PROFILE DOMAIN-CONTAINING PROTEIN"/>
    <property type="match status" value="1"/>
</dbReference>
<keyword evidence="3 8" id="KW-1133">Transmembrane helix</keyword>
<evidence type="ECO:0000256" key="8">
    <source>
        <dbReference type="SAM" id="Phobius"/>
    </source>
</evidence>
<feature type="transmembrane region" description="Helical" evidence="8">
    <location>
        <begin position="269"/>
        <end position="290"/>
    </location>
</feature>
<protein>
    <recommendedName>
        <fullName evidence="9">G-protein coupled receptors family 1 profile domain-containing protein</fullName>
    </recommendedName>
</protein>
<comment type="subcellular location">
    <subcellularLocation>
        <location evidence="1">Membrane</location>
        <topology evidence="1">Multi-pass membrane protein</topology>
    </subcellularLocation>
</comment>
<sequence length="330" mass="38252">MSTPNISTLIDISHTITVYVGITIFVVGIIGGLLNVIVFLGLRTFRENSCAFYLIIMSFINIGNLMTGLLSRILISGFQLDWTIISPFYCKFRWYGLQFCVLTSFTCTSLAAIDQYISTSVRRQLRQWSNIKTAHRLTIIFIIIWLLHGILYLIYFDLIQSPTTGSVVCDTNNIIFRQYHMYGHIIILQCVLPLTVTSVFGLLARHNVKKLAHQTIPIVQRCLDKQLTIMVLNQLFYNFIFTLPYTILTILTLFLTNVKDPAIIRMLDFANVMTILLYYLSFACPFYIYISASERFRQQLIYVLFDIYLKRWRRPEIATNQIAPFPQENP</sequence>
<evidence type="ECO:0000259" key="9">
    <source>
        <dbReference type="PROSITE" id="PS50262"/>
    </source>
</evidence>
<dbReference type="GO" id="GO:0004930">
    <property type="term" value="F:G protein-coupled receptor activity"/>
    <property type="evidence" value="ECO:0007669"/>
    <property type="project" value="UniProtKB-KW"/>
</dbReference>
<comment type="caution">
    <text evidence="11">The sequence shown here is derived from an EMBL/GenBank/DDBJ whole genome shotgun (WGS) entry which is preliminary data.</text>
</comment>
<feature type="transmembrane region" description="Helical" evidence="8">
    <location>
        <begin position="95"/>
        <end position="113"/>
    </location>
</feature>
<feature type="transmembrane region" description="Helical" evidence="8">
    <location>
        <begin position="134"/>
        <end position="155"/>
    </location>
</feature>
<dbReference type="GO" id="GO:0005886">
    <property type="term" value="C:plasma membrane"/>
    <property type="evidence" value="ECO:0007669"/>
    <property type="project" value="TreeGrafter"/>
</dbReference>
<keyword evidence="2 8" id="KW-0812">Transmembrane</keyword>
<keyword evidence="7" id="KW-0807">Transducer</keyword>
<keyword evidence="6" id="KW-0675">Receptor</keyword>
<dbReference type="EMBL" id="CAJNOL010001386">
    <property type="protein sequence ID" value="CAF1349134.1"/>
    <property type="molecule type" value="Genomic_DNA"/>
</dbReference>
<evidence type="ECO:0000256" key="1">
    <source>
        <dbReference type="ARBA" id="ARBA00004141"/>
    </source>
</evidence>
<evidence type="ECO:0000256" key="7">
    <source>
        <dbReference type="ARBA" id="ARBA00023224"/>
    </source>
</evidence>
<dbReference type="EMBL" id="CAJNOH010000062">
    <property type="protein sequence ID" value="CAF0826822.1"/>
    <property type="molecule type" value="Genomic_DNA"/>
</dbReference>
<keyword evidence="12" id="KW-1185">Reference proteome</keyword>